<gene>
    <name evidence="3" type="ORF">I5803_17740</name>
</gene>
<comment type="similarity">
    <text evidence="1">Belongs to the short-chain dehydrogenases/reductases (SDR) family.</text>
</comment>
<dbReference type="FunFam" id="3.40.50.720:FF:000084">
    <property type="entry name" value="Short-chain dehydrogenase reductase"/>
    <property type="match status" value="1"/>
</dbReference>
<keyword evidence="4" id="KW-1185">Reference proteome</keyword>
<dbReference type="InterPro" id="IPR036291">
    <property type="entry name" value="NAD(P)-bd_dom_sf"/>
</dbReference>
<comment type="caution">
    <text evidence="3">The sequence shown here is derived from an EMBL/GenBank/DDBJ whole genome shotgun (WGS) entry which is preliminary data.</text>
</comment>
<dbReference type="Gene3D" id="3.40.50.720">
    <property type="entry name" value="NAD(P)-binding Rossmann-like Domain"/>
    <property type="match status" value="1"/>
</dbReference>
<evidence type="ECO:0000256" key="1">
    <source>
        <dbReference type="ARBA" id="ARBA00006484"/>
    </source>
</evidence>
<sequence length="252" mass="26255">MEHCTDLPLRGKVAVVTGAARGIGRAIAQTLGRQGASVLVNYSSNSGAAEEVVNAIRAHGSRAEAARLHLDGPRSAAELFAAAQAAFGRVDILVLNAASARFGPVTSVTEADFDAMYAVNVKAAFFCFQEAAKHLANGGRIVSISAALTSVGYDNTMMYAGTKGALEQFTLAAAKELGKRGIVCNSVSPGATHTDLYHGLAPEAAREAAKQRSPFKRLAEPQDIADLVAFLASDAARWVSGQNIRANGAALW</sequence>
<dbReference type="PROSITE" id="PS00061">
    <property type="entry name" value="ADH_SHORT"/>
    <property type="match status" value="1"/>
</dbReference>
<proteinExistence type="inferred from homology"/>
<dbReference type="PRINTS" id="PR00081">
    <property type="entry name" value="GDHRDH"/>
</dbReference>
<dbReference type="SUPFAM" id="SSF51735">
    <property type="entry name" value="NAD(P)-binding Rossmann-fold domains"/>
    <property type="match status" value="1"/>
</dbReference>
<dbReference type="PANTHER" id="PTHR43639">
    <property type="entry name" value="OXIDOREDUCTASE, SHORT-CHAIN DEHYDROGENASE/REDUCTASE FAMILY (AFU_ORTHOLOGUE AFUA_5G02870)"/>
    <property type="match status" value="1"/>
</dbReference>
<dbReference type="InterPro" id="IPR002347">
    <property type="entry name" value="SDR_fam"/>
</dbReference>
<reference evidence="3" key="1">
    <citation type="submission" date="2020-11" db="EMBL/GenBank/DDBJ databases">
        <title>Bacterial whole genome sequence for Caenimonas sp. DR4.4.</title>
        <authorList>
            <person name="Le V."/>
            <person name="Ko S.-R."/>
            <person name="Ahn C.-Y."/>
            <person name="Oh H.-M."/>
        </authorList>
    </citation>
    <scope>NUCLEOTIDE SEQUENCE</scope>
    <source>
        <strain evidence="3">DR4.4</strain>
    </source>
</reference>
<keyword evidence="2" id="KW-0560">Oxidoreductase</keyword>
<dbReference type="Proteomes" id="UP000651050">
    <property type="component" value="Unassembled WGS sequence"/>
</dbReference>
<dbReference type="Pfam" id="PF13561">
    <property type="entry name" value="adh_short_C2"/>
    <property type="match status" value="1"/>
</dbReference>
<dbReference type="GO" id="GO:0016491">
    <property type="term" value="F:oxidoreductase activity"/>
    <property type="evidence" value="ECO:0007669"/>
    <property type="project" value="UniProtKB-KW"/>
</dbReference>
<dbReference type="EMBL" id="JADWYS010000001">
    <property type="protein sequence ID" value="MBG9389878.1"/>
    <property type="molecule type" value="Genomic_DNA"/>
</dbReference>
<evidence type="ECO:0000313" key="4">
    <source>
        <dbReference type="Proteomes" id="UP000651050"/>
    </source>
</evidence>
<dbReference type="AlphaFoldDB" id="A0A931H7C0"/>
<accession>A0A931H7C0</accession>
<dbReference type="InterPro" id="IPR020904">
    <property type="entry name" value="Sc_DH/Rdtase_CS"/>
</dbReference>
<organism evidence="3 4">
    <name type="scientific">Caenimonas aquaedulcis</name>
    <dbReference type="NCBI Taxonomy" id="2793270"/>
    <lineage>
        <taxon>Bacteria</taxon>
        <taxon>Pseudomonadati</taxon>
        <taxon>Pseudomonadota</taxon>
        <taxon>Betaproteobacteria</taxon>
        <taxon>Burkholderiales</taxon>
        <taxon>Comamonadaceae</taxon>
        <taxon>Caenimonas</taxon>
    </lineage>
</organism>
<protein>
    <submittedName>
        <fullName evidence="3">SDR family oxidoreductase</fullName>
    </submittedName>
</protein>
<dbReference type="PANTHER" id="PTHR43639:SF1">
    <property type="entry name" value="SHORT-CHAIN DEHYDROGENASE_REDUCTASE FAMILY PROTEIN"/>
    <property type="match status" value="1"/>
</dbReference>
<evidence type="ECO:0000256" key="2">
    <source>
        <dbReference type="ARBA" id="ARBA00023002"/>
    </source>
</evidence>
<dbReference type="RefSeq" id="WP_196987649.1">
    <property type="nucleotide sequence ID" value="NZ_JADWYS010000001.1"/>
</dbReference>
<name>A0A931H7C0_9BURK</name>
<dbReference type="PRINTS" id="PR00080">
    <property type="entry name" value="SDRFAMILY"/>
</dbReference>
<evidence type="ECO:0000313" key="3">
    <source>
        <dbReference type="EMBL" id="MBG9389878.1"/>
    </source>
</evidence>